<dbReference type="EMBL" id="OK499992">
    <property type="protein sequence ID" value="UGO50911.1"/>
    <property type="molecule type" value="Genomic_DNA"/>
</dbReference>
<accession>A0AAE9CEB0</accession>
<keyword evidence="2" id="KW-1185">Reference proteome</keyword>
<reference evidence="1" key="1">
    <citation type="submission" date="2021-10" db="EMBL/GenBank/DDBJ databases">
        <authorList>
            <person name="Lavering E.D."/>
            <person name="James R."/>
            <person name="Fairholm J.D."/>
            <person name="Ogilvie B.H."/>
            <person name="Thurgood T.L."/>
            <person name="Robison R.A."/>
            <person name="Grose J.H."/>
        </authorList>
    </citation>
    <scope>NUCLEOTIDE SEQUENCE</scope>
</reference>
<evidence type="ECO:0000313" key="2">
    <source>
        <dbReference type="Proteomes" id="UP000827544"/>
    </source>
</evidence>
<gene>
    <name evidence="1" type="ORF">NATE_58</name>
</gene>
<proteinExistence type="predicted"/>
<evidence type="ECO:0000313" key="1">
    <source>
        <dbReference type="EMBL" id="UGO50911.1"/>
    </source>
</evidence>
<sequence>MNKPTWKKVLFSGNKFHGNIVSFYFKVVEPSGYPYFEWNGIIYKVITDENIKDRNIKYYQTDYFEDDIK</sequence>
<organism evidence="1 2">
    <name type="scientific">Bacillus phage vB_BanS_Nate</name>
    <dbReference type="NCBI Taxonomy" id="2894788"/>
    <lineage>
        <taxon>Viruses</taxon>
        <taxon>Duplodnaviria</taxon>
        <taxon>Heunggongvirae</taxon>
        <taxon>Uroviricota</taxon>
        <taxon>Caudoviricetes</taxon>
        <taxon>Joanripponvirinae</taxon>
        <taxon>Natevirus</taxon>
        <taxon>Natevirus nate</taxon>
    </lineage>
</organism>
<dbReference type="Proteomes" id="UP000827544">
    <property type="component" value="Segment"/>
</dbReference>
<protein>
    <submittedName>
        <fullName evidence="1">Uncharacterized protein</fullName>
    </submittedName>
</protein>
<name>A0AAE9CEB0_9CAUD</name>